<dbReference type="SUPFAM" id="SSF161098">
    <property type="entry name" value="MetI-like"/>
    <property type="match status" value="1"/>
</dbReference>
<evidence type="ECO:0000313" key="10">
    <source>
        <dbReference type="EMBL" id="GAA2686129.1"/>
    </source>
</evidence>
<evidence type="ECO:0000259" key="9">
    <source>
        <dbReference type="PROSITE" id="PS50928"/>
    </source>
</evidence>
<keyword evidence="11" id="KW-1185">Reference proteome</keyword>
<evidence type="ECO:0000256" key="5">
    <source>
        <dbReference type="ARBA" id="ARBA00022989"/>
    </source>
</evidence>
<proteinExistence type="inferred from homology"/>
<keyword evidence="3" id="KW-1003">Cell membrane</keyword>
<dbReference type="Pfam" id="PF00528">
    <property type="entry name" value="BPD_transp_1"/>
    <property type="match status" value="1"/>
</dbReference>
<comment type="subcellular location">
    <subcellularLocation>
        <location evidence="1 7">Cell membrane</location>
        <topology evidence="1 7">Multi-pass membrane protein</topology>
    </subcellularLocation>
</comment>
<dbReference type="PANTHER" id="PTHR30151">
    <property type="entry name" value="ALKANE SULFONATE ABC TRANSPORTER-RELATED, MEMBRANE SUBUNIT"/>
    <property type="match status" value="1"/>
</dbReference>
<feature type="transmembrane region" description="Helical" evidence="7">
    <location>
        <begin position="132"/>
        <end position="153"/>
    </location>
</feature>
<comment type="caution">
    <text evidence="10">The sequence shown here is derived from an EMBL/GenBank/DDBJ whole genome shotgun (WGS) entry which is preliminary data.</text>
</comment>
<accession>A0ABN3SVN3</accession>
<gene>
    <name evidence="10" type="ORF">GCM10009864_69600</name>
</gene>
<evidence type="ECO:0000256" key="8">
    <source>
        <dbReference type="SAM" id="MobiDB-lite"/>
    </source>
</evidence>
<keyword evidence="2 7" id="KW-0813">Transport</keyword>
<dbReference type="PANTHER" id="PTHR30151:SF38">
    <property type="entry name" value="ALIPHATIC SULFONATES TRANSPORT PERMEASE PROTEIN SSUC-RELATED"/>
    <property type="match status" value="1"/>
</dbReference>
<evidence type="ECO:0000256" key="7">
    <source>
        <dbReference type="RuleBase" id="RU363032"/>
    </source>
</evidence>
<feature type="transmembrane region" description="Helical" evidence="7">
    <location>
        <begin position="165"/>
        <end position="185"/>
    </location>
</feature>
<evidence type="ECO:0000313" key="11">
    <source>
        <dbReference type="Proteomes" id="UP001500994"/>
    </source>
</evidence>
<evidence type="ECO:0000256" key="6">
    <source>
        <dbReference type="ARBA" id="ARBA00023136"/>
    </source>
</evidence>
<dbReference type="CDD" id="cd06261">
    <property type="entry name" value="TM_PBP2"/>
    <property type="match status" value="1"/>
</dbReference>
<keyword evidence="4 7" id="KW-0812">Transmembrane</keyword>
<feature type="transmembrane region" description="Helical" evidence="7">
    <location>
        <begin position="281"/>
        <end position="305"/>
    </location>
</feature>
<feature type="domain" description="ABC transmembrane type-1" evidence="9">
    <location>
        <begin position="121"/>
        <end position="305"/>
    </location>
</feature>
<evidence type="ECO:0000256" key="4">
    <source>
        <dbReference type="ARBA" id="ARBA00022692"/>
    </source>
</evidence>
<evidence type="ECO:0000256" key="3">
    <source>
        <dbReference type="ARBA" id="ARBA00022475"/>
    </source>
</evidence>
<feature type="transmembrane region" description="Helical" evidence="7">
    <location>
        <begin position="191"/>
        <end position="210"/>
    </location>
</feature>
<dbReference type="EMBL" id="BAAARK010000038">
    <property type="protein sequence ID" value="GAA2686129.1"/>
    <property type="molecule type" value="Genomic_DNA"/>
</dbReference>
<sequence length="322" mass="33958">MPTPTRFPLLRAVRPRPSAPDVEPFMSTADEPPEPRIALISATDPQGVAARGAAAVELEPLVSASSRRRSVPRWLRRAVGPVLLLVLWQVLSATGVLPSDILASPGTIARTAGGLLADGTLPSAMAVSVQRVVVGLLLGTVAGVGLGLLSGLMRTGEDLIDAVVQMLRAVPFAGLVPLLIVWLGIGETVKVALIALAAAFPLYLNTYAGIRGVDEQLIEAGTTLGLSRWGLIRHVVLPGALPGALTGLRFALGSAWLALVFGETVNASDGIGFLMDQAREFYRTDVIVVCLIVYAFLGLAADVVVRTLERLLLQWRPTFTGK</sequence>
<dbReference type="InterPro" id="IPR000515">
    <property type="entry name" value="MetI-like"/>
</dbReference>
<dbReference type="PROSITE" id="PS50928">
    <property type="entry name" value="ABC_TM1"/>
    <property type="match status" value="1"/>
</dbReference>
<organism evidence="10 11">
    <name type="scientific">Streptomyces lunalinharesii</name>
    <dbReference type="NCBI Taxonomy" id="333384"/>
    <lineage>
        <taxon>Bacteria</taxon>
        <taxon>Bacillati</taxon>
        <taxon>Actinomycetota</taxon>
        <taxon>Actinomycetes</taxon>
        <taxon>Kitasatosporales</taxon>
        <taxon>Streptomycetaceae</taxon>
        <taxon>Streptomyces</taxon>
    </lineage>
</organism>
<comment type="similarity">
    <text evidence="7">Belongs to the binding-protein-dependent transport system permease family.</text>
</comment>
<dbReference type="Proteomes" id="UP001500994">
    <property type="component" value="Unassembled WGS sequence"/>
</dbReference>
<feature type="region of interest" description="Disordered" evidence="8">
    <location>
        <begin position="1"/>
        <end position="30"/>
    </location>
</feature>
<reference evidence="10 11" key="1">
    <citation type="journal article" date="2019" name="Int. J. Syst. Evol. Microbiol.">
        <title>The Global Catalogue of Microorganisms (GCM) 10K type strain sequencing project: providing services to taxonomists for standard genome sequencing and annotation.</title>
        <authorList>
            <consortium name="The Broad Institute Genomics Platform"/>
            <consortium name="The Broad Institute Genome Sequencing Center for Infectious Disease"/>
            <person name="Wu L."/>
            <person name="Ma J."/>
        </authorList>
    </citation>
    <scope>NUCLEOTIDE SEQUENCE [LARGE SCALE GENOMIC DNA]</scope>
    <source>
        <strain evidence="10 11">JCM 16374</strain>
    </source>
</reference>
<protein>
    <submittedName>
        <fullName evidence="10">ABC transporter permease</fullName>
    </submittedName>
</protein>
<dbReference type="Gene3D" id="1.10.3720.10">
    <property type="entry name" value="MetI-like"/>
    <property type="match status" value="1"/>
</dbReference>
<evidence type="ECO:0000256" key="1">
    <source>
        <dbReference type="ARBA" id="ARBA00004651"/>
    </source>
</evidence>
<name>A0ABN3SVN3_9ACTN</name>
<dbReference type="InterPro" id="IPR035906">
    <property type="entry name" value="MetI-like_sf"/>
</dbReference>
<evidence type="ECO:0000256" key="2">
    <source>
        <dbReference type="ARBA" id="ARBA00022448"/>
    </source>
</evidence>
<keyword evidence="6 7" id="KW-0472">Membrane</keyword>
<keyword evidence="5 7" id="KW-1133">Transmembrane helix</keyword>